<keyword evidence="5" id="KW-1133">Transmembrane helix</keyword>
<dbReference type="GO" id="GO:0071805">
    <property type="term" value="P:potassium ion transmembrane transport"/>
    <property type="evidence" value="ECO:0000318"/>
    <property type="project" value="GO_Central"/>
</dbReference>
<dbReference type="Proteomes" id="UP000054558">
    <property type="component" value="Unassembled WGS sequence"/>
</dbReference>
<feature type="compositionally biased region" description="Low complexity" evidence="9">
    <location>
        <begin position="301"/>
        <end position="311"/>
    </location>
</feature>
<dbReference type="Pfam" id="PF03040">
    <property type="entry name" value="CemA"/>
    <property type="match status" value="1"/>
</dbReference>
<feature type="compositionally biased region" description="Basic and acidic residues" evidence="9">
    <location>
        <begin position="155"/>
        <end position="175"/>
    </location>
</feature>
<evidence type="ECO:0000256" key="6">
    <source>
        <dbReference type="ARBA" id="ARBA00023065"/>
    </source>
</evidence>
<reference evidence="10 11" key="1">
    <citation type="journal article" date="2014" name="Nat. Commun.">
        <title>Klebsormidium flaccidum genome reveals primary factors for plant terrestrial adaptation.</title>
        <authorList>
            <person name="Hori K."/>
            <person name="Maruyama F."/>
            <person name="Fujisawa T."/>
            <person name="Togashi T."/>
            <person name="Yamamoto N."/>
            <person name="Seo M."/>
            <person name="Sato S."/>
            <person name="Yamada T."/>
            <person name="Mori H."/>
            <person name="Tajima N."/>
            <person name="Moriyama T."/>
            <person name="Ikeuchi M."/>
            <person name="Watanabe M."/>
            <person name="Wada H."/>
            <person name="Kobayashi K."/>
            <person name="Saito M."/>
            <person name="Masuda T."/>
            <person name="Sasaki-Sekimoto Y."/>
            <person name="Mashiguchi K."/>
            <person name="Awai K."/>
            <person name="Shimojima M."/>
            <person name="Masuda S."/>
            <person name="Iwai M."/>
            <person name="Nobusawa T."/>
            <person name="Narise T."/>
            <person name="Kondo S."/>
            <person name="Saito H."/>
            <person name="Sato R."/>
            <person name="Murakawa M."/>
            <person name="Ihara Y."/>
            <person name="Oshima-Yamada Y."/>
            <person name="Ohtaka K."/>
            <person name="Satoh M."/>
            <person name="Sonobe K."/>
            <person name="Ishii M."/>
            <person name="Ohtani R."/>
            <person name="Kanamori-Sato M."/>
            <person name="Honoki R."/>
            <person name="Miyazaki D."/>
            <person name="Mochizuki H."/>
            <person name="Umetsu J."/>
            <person name="Higashi K."/>
            <person name="Shibata D."/>
            <person name="Kamiya Y."/>
            <person name="Sato N."/>
            <person name="Nakamura Y."/>
            <person name="Tabata S."/>
            <person name="Ida S."/>
            <person name="Kurokawa K."/>
            <person name="Ohta H."/>
        </authorList>
    </citation>
    <scope>NUCLEOTIDE SEQUENCE [LARGE SCALE GENOMIC DNA]</scope>
    <source>
        <strain evidence="10 11">NIES-2285</strain>
    </source>
</reference>
<keyword evidence="4" id="KW-0375">Hydrogen ion transport</keyword>
<protein>
    <submittedName>
        <fullName evidence="10">CemA-like proton extrusion protein-related</fullName>
    </submittedName>
</protein>
<evidence type="ECO:0000313" key="10">
    <source>
        <dbReference type="EMBL" id="GAQ79310.1"/>
    </source>
</evidence>
<evidence type="ECO:0000256" key="5">
    <source>
        <dbReference type="ARBA" id="ARBA00022989"/>
    </source>
</evidence>
<dbReference type="InterPro" id="IPR004282">
    <property type="entry name" value="CemA"/>
</dbReference>
<dbReference type="PANTHER" id="PTHR33650:SF1">
    <property type="entry name" value="CHLOROPLAST ENVELOPE MEMBRANE PROTEIN"/>
    <property type="match status" value="1"/>
</dbReference>
<evidence type="ECO:0000256" key="7">
    <source>
        <dbReference type="ARBA" id="ARBA00023136"/>
    </source>
</evidence>
<comment type="similarity">
    <text evidence="8">Belongs to the CemA family.</text>
</comment>
<feature type="region of interest" description="Disordered" evidence="9">
    <location>
        <begin position="263"/>
        <end position="314"/>
    </location>
</feature>
<dbReference type="STRING" id="105231.A0A1Y1HL23"/>
<dbReference type="GO" id="GO:1902600">
    <property type="term" value="P:proton transmembrane transport"/>
    <property type="evidence" value="ECO:0000318"/>
    <property type="project" value="GO_Central"/>
</dbReference>
<keyword evidence="2" id="KW-0813">Transport</keyword>
<gene>
    <name evidence="10" type="ORF">KFL_000280150</name>
</gene>
<organism evidence="10 11">
    <name type="scientific">Klebsormidium nitens</name>
    <name type="common">Green alga</name>
    <name type="synonym">Ulothrix nitens</name>
    <dbReference type="NCBI Taxonomy" id="105231"/>
    <lineage>
        <taxon>Eukaryota</taxon>
        <taxon>Viridiplantae</taxon>
        <taxon>Streptophyta</taxon>
        <taxon>Klebsormidiophyceae</taxon>
        <taxon>Klebsormidiales</taxon>
        <taxon>Klebsormidiaceae</taxon>
        <taxon>Klebsormidium</taxon>
    </lineage>
</organism>
<comment type="subcellular location">
    <subcellularLocation>
        <location evidence="1">Membrane</location>
        <topology evidence="1">Multi-pass membrane protein</topology>
    </subcellularLocation>
</comment>
<proteinExistence type="inferred from homology"/>
<keyword evidence="3" id="KW-0812">Transmembrane</keyword>
<evidence type="ECO:0000256" key="4">
    <source>
        <dbReference type="ARBA" id="ARBA00022781"/>
    </source>
</evidence>
<dbReference type="PANTHER" id="PTHR33650">
    <property type="entry name" value="CHLOROPLAST ENVELOPE MEMBRANE PROTEIN-RELATED"/>
    <property type="match status" value="1"/>
</dbReference>
<feature type="region of interest" description="Disordered" evidence="9">
    <location>
        <begin position="143"/>
        <end position="206"/>
    </location>
</feature>
<keyword evidence="7" id="KW-0472">Membrane</keyword>
<dbReference type="GO" id="GO:0015386">
    <property type="term" value="F:potassium:proton antiporter activity"/>
    <property type="evidence" value="ECO:0000318"/>
    <property type="project" value="GO_Central"/>
</dbReference>
<name>A0A1Y1HL23_KLENI</name>
<dbReference type="OrthoDB" id="1748043at2759"/>
<keyword evidence="6" id="KW-0406">Ion transport</keyword>
<feature type="region of interest" description="Disordered" evidence="9">
    <location>
        <begin position="102"/>
        <end position="123"/>
    </location>
</feature>
<evidence type="ECO:0000256" key="2">
    <source>
        <dbReference type="ARBA" id="ARBA00022448"/>
    </source>
</evidence>
<evidence type="ECO:0000256" key="3">
    <source>
        <dbReference type="ARBA" id="ARBA00022692"/>
    </source>
</evidence>
<feature type="compositionally biased region" description="Basic and acidic residues" evidence="9">
    <location>
        <begin position="184"/>
        <end position="199"/>
    </location>
</feature>
<dbReference type="AlphaFoldDB" id="A0A1Y1HL23"/>
<dbReference type="EMBL" id="DF236977">
    <property type="protein sequence ID" value="GAQ79310.1"/>
    <property type="molecule type" value="Genomic_DNA"/>
</dbReference>
<evidence type="ECO:0000256" key="1">
    <source>
        <dbReference type="ARBA" id="ARBA00004141"/>
    </source>
</evidence>
<sequence>MSHQSVKSHPPRCRLFPLQGRSRRFPSPVCRQVYLSTTLKRLLDTQGCQVGCVTDARYAGTALEGSARVCSTPSRTFIGSASSSFLVSGSAQELRFCRRNNAVNSGRPAGAGRKGQKRRSGVRCQEDEVPWWQELLGELGVGKRRKGASRPWGEGSDRREGRRRDEPPERPEVPRRGVNTLDELAGRPRPPEPNRRADTWKPLGGASRFQYPLEDSLEENGYPEESWWDIFRGGRKKKGRNAWGGGRRGPWWERRRRRGWGLEGLFPPLGGSKQSAPTERRPPWDGDRRPERPPRRDNGAPLEGEPLGEGPSELDETLDRLLNYPKPPGEWIDWLDESYSNKYSDYVGGSGNGWYEEENEWLKGGNPRLPPDIPERGMSRTIKEMVLRIFEPRYEVEDDLAFEERVFRFTTQETAKFVVALIFTFAVSDWIVHDFILVPFMRRYTEEVPLVAKAFDLREKQKLDIVQRLKLERQRVRFEAEIGKAPPLSEKEMREHMREEALHLREEIRAENRSSFSNIVSDFVAFLAGLLVLVLNPRRVALLKLTGQRIFTNISDTGKAFIIILLTDIFLGYHSEHGWETIVELVLDHYGLEVEQHSIYIFVSTVPVTIDAVFKLWVFRYLSKLSPSAAATFKTMNRH</sequence>
<feature type="compositionally biased region" description="Basic and acidic residues" evidence="9">
    <location>
        <begin position="278"/>
        <end position="298"/>
    </location>
</feature>
<keyword evidence="11" id="KW-1185">Reference proteome</keyword>
<dbReference type="GO" id="GO:0051453">
    <property type="term" value="P:regulation of intracellular pH"/>
    <property type="evidence" value="ECO:0000318"/>
    <property type="project" value="GO_Central"/>
</dbReference>
<evidence type="ECO:0000256" key="9">
    <source>
        <dbReference type="SAM" id="MobiDB-lite"/>
    </source>
</evidence>
<evidence type="ECO:0000256" key="8">
    <source>
        <dbReference type="ARBA" id="ARBA00043980"/>
    </source>
</evidence>
<accession>A0A1Y1HL23</accession>
<evidence type="ECO:0000313" key="11">
    <source>
        <dbReference type="Proteomes" id="UP000054558"/>
    </source>
</evidence>
<dbReference type="GO" id="GO:0031969">
    <property type="term" value="C:chloroplast membrane"/>
    <property type="evidence" value="ECO:0000318"/>
    <property type="project" value="GO_Central"/>
</dbReference>